<evidence type="ECO:0000259" key="13">
    <source>
        <dbReference type="Pfam" id="PF12623"/>
    </source>
</evidence>
<proteinExistence type="inferred from homology"/>
<accession>A0ABQ2CVV0</accession>
<evidence type="ECO:0000256" key="1">
    <source>
        <dbReference type="ARBA" id="ARBA00001946"/>
    </source>
</evidence>
<evidence type="ECO:0000256" key="2">
    <source>
        <dbReference type="ARBA" id="ARBA00009026"/>
    </source>
</evidence>
<evidence type="ECO:0000256" key="6">
    <source>
        <dbReference type="ARBA" id="ARBA00022691"/>
    </source>
</evidence>
<evidence type="ECO:0000256" key="9">
    <source>
        <dbReference type="ARBA" id="ARBA00022884"/>
    </source>
</evidence>
<evidence type="ECO:0000256" key="7">
    <source>
        <dbReference type="ARBA" id="ARBA00022723"/>
    </source>
</evidence>
<evidence type="ECO:0000259" key="14">
    <source>
        <dbReference type="Pfam" id="PF13649"/>
    </source>
</evidence>
<dbReference type="PANTHER" id="PTHR21404">
    <property type="entry name" value="HEN1"/>
    <property type="match status" value="1"/>
</dbReference>
<gene>
    <name evidence="15" type="ORF">GCM10008938_01660</name>
</gene>
<sequence>MLFLLRLIHENASDLGYLLHKHPAKVQQFSLPFGESTVFYPEVSDESTTACLLVNVDPIYLSRLRAGDVGRPLEPYVNDRPYTANSFLSVALGDAFRTAMTGRSQHRPELAAQALQLEIEIPVLKCNSGLDLMQRIFEPLGYTIEAQQLPLDEQFPDWGPSPYFHAKFRVQARVQDVLRHFYVLLPVLDNAKHYFISMDEIEKLLRNGEGWLEQHPERELILKRYLKYRQNLIRKAALQFETEEEEENPIQETPEQKEKRISLNQQRLTAATEALVSSGTKTVLDLGCGEGNLLRHLVKHPFQRIVAVDASIRPLELAKEKFAGKSIEFMHSSITYLDDRLTGFDAAALIEVIEHLDPERIQAMERSVFGHMKPRTVVVTTPNVEYNVLFEEMTGLRHRDHRFEWTRAEFQNWASKVAETYGYQTEFRTVGDVHELYGSPTQLALFTRTPRSKA</sequence>
<keyword evidence="4" id="KW-0489">Methyltransferase</keyword>
<keyword evidence="6" id="KW-0949">S-adenosyl-L-methionine</keyword>
<dbReference type="Gene3D" id="3.40.50.150">
    <property type="entry name" value="Vaccinia Virus protein VP39"/>
    <property type="match status" value="1"/>
</dbReference>
<evidence type="ECO:0000256" key="10">
    <source>
        <dbReference type="ARBA" id="ARBA00023158"/>
    </source>
</evidence>
<evidence type="ECO:0000313" key="16">
    <source>
        <dbReference type="Proteomes" id="UP000632222"/>
    </source>
</evidence>
<keyword evidence="8" id="KW-0460">Magnesium</keyword>
<feature type="domain" description="Methyltransferase" evidence="14">
    <location>
        <begin position="283"/>
        <end position="374"/>
    </location>
</feature>
<dbReference type="CDD" id="cd02440">
    <property type="entry name" value="AdoMet_MTases"/>
    <property type="match status" value="1"/>
</dbReference>
<dbReference type="InterPro" id="IPR026610">
    <property type="entry name" value="Hen1"/>
</dbReference>
<evidence type="ECO:0000256" key="3">
    <source>
        <dbReference type="ARBA" id="ARBA00021330"/>
    </source>
</evidence>
<name>A0ABQ2CVV0_9DEIO</name>
<evidence type="ECO:0000256" key="4">
    <source>
        <dbReference type="ARBA" id="ARBA00022603"/>
    </source>
</evidence>
<dbReference type="SUPFAM" id="SSF53335">
    <property type="entry name" value="S-adenosyl-L-methionine-dependent methyltransferases"/>
    <property type="match status" value="1"/>
</dbReference>
<organism evidence="15 16">
    <name type="scientific">Deinococcus roseus</name>
    <dbReference type="NCBI Taxonomy" id="392414"/>
    <lineage>
        <taxon>Bacteria</taxon>
        <taxon>Thermotogati</taxon>
        <taxon>Deinococcota</taxon>
        <taxon>Deinococci</taxon>
        <taxon>Deinococcales</taxon>
        <taxon>Deinococcaceae</taxon>
        <taxon>Deinococcus</taxon>
    </lineage>
</organism>
<dbReference type="Gene3D" id="3.30.1610.20">
    <property type="entry name" value="Hen1, N-terminal domain"/>
    <property type="match status" value="1"/>
</dbReference>
<dbReference type="EMBL" id="BMOD01000001">
    <property type="protein sequence ID" value="GGJ19250.1"/>
    <property type="molecule type" value="Genomic_DNA"/>
</dbReference>
<keyword evidence="9" id="KW-0694">RNA-binding</keyword>
<dbReference type="Pfam" id="PF12623">
    <property type="entry name" value="Hen1_L"/>
    <property type="match status" value="1"/>
</dbReference>
<evidence type="ECO:0000313" key="15">
    <source>
        <dbReference type="EMBL" id="GGJ19250.1"/>
    </source>
</evidence>
<keyword evidence="16" id="KW-1185">Reference proteome</keyword>
<reference evidence="16" key="1">
    <citation type="journal article" date="2019" name="Int. J. Syst. Evol. Microbiol.">
        <title>The Global Catalogue of Microorganisms (GCM) 10K type strain sequencing project: providing services to taxonomists for standard genome sequencing and annotation.</title>
        <authorList>
            <consortium name="The Broad Institute Genomics Platform"/>
            <consortium name="The Broad Institute Genome Sequencing Center for Infectious Disease"/>
            <person name="Wu L."/>
            <person name="Ma J."/>
        </authorList>
    </citation>
    <scope>NUCLEOTIDE SEQUENCE [LARGE SCALE GENOMIC DNA]</scope>
    <source>
        <strain evidence="16">JCM 14370</strain>
    </source>
</reference>
<dbReference type="Pfam" id="PF13649">
    <property type="entry name" value="Methyltransf_25"/>
    <property type="match status" value="1"/>
</dbReference>
<keyword evidence="5" id="KW-0808">Transferase</keyword>
<dbReference type="InterPro" id="IPR038546">
    <property type="entry name" value="Hen1_N_sf"/>
</dbReference>
<comment type="caution">
    <text evidence="15">The sequence shown here is derived from an EMBL/GenBank/DDBJ whole genome shotgun (WGS) entry which is preliminary data.</text>
</comment>
<comment type="catalytic activity">
    <reaction evidence="12">
        <text>small RNA 3'-end nucleotide + S-adenosyl-L-methionine = small RNA 3'-end 2'-O-methylnucleotide + S-adenosyl-L-homocysteine + H(+)</text>
        <dbReference type="Rhea" id="RHEA:37887"/>
        <dbReference type="Rhea" id="RHEA-COMP:10415"/>
        <dbReference type="Rhea" id="RHEA-COMP:10416"/>
        <dbReference type="ChEBI" id="CHEBI:15378"/>
        <dbReference type="ChEBI" id="CHEBI:57856"/>
        <dbReference type="ChEBI" id="CHEBI:59789"/>
        <dbReference type="ChEBI" id="CHEBI:74896"/>
        <dbReference type="ChEBI" id="CHEBI:74898"/>
        <dbReference type="EC" id="2.1.1.386"/>
    </reaction>
</comment>
<keyword evidence="10" id="KW-0943">RNA-mediated gene silencing</keyword>
<protein>
    <recommendedName>
        <fullName evidence="3">Small RNA 2'-O-methyltransferase</fullName>
        <ecNumber evidence="11">2.1.1.386</ecNumber>
    </recommendedName>
</protein>
<comment type="cofactor">
    <cofactor evidence="1">
        <name>Mg(2+)</name>
        <dbReference type="ChEBI" id="CHEBI:18420"/>
    </cofactor>
</comment>
<dbReference type="NCBIfam" id="TIGR04074">
    <property type="entry name" value="bacter_Hen1"/>
    <property type="match status" value="1"/>
</dbReference>
<dbReference type="InterPro" id="IPR024740">
    <property type="entry name" value="Hen1_N"/>
</dbReference>
<dbReference type="InterPro" id="IPR029063">
    <property type="entry name" value="SAM-dependent_MTases_sf"/>
</dbReference>
<keyword evidence="7" id="KW-0479">Metal-binding</keyword>
<dbReference type="RefSeq" id="WP_188998370.1">
    <property type="nucleotide sequence ID" value="NZ_BMOD01000001.1"/>
</dbReference>
<evidence type="ECO:0000256" key="11">
    <source>
        <dbReference type="ARBA" id="ARBA00035025"/>
    </source>
</evidence>
<evidence type="ECO:0000256" key="12">
    <source>
        <dbReference type="ARBA" id="ARBA00048418"/>
    </source>
</evidence>
<dbReference type="Proteomes" id="UP000632222">
    <property type="component" value="Unassembled WGS sequence"/>
</dbReference>
<dbReference type="InterPro" id="IPR024026">
    <property type="entry name" value="3'-RNA_MeTfrase_Hen1_bac"/>
</dbReference>
<dbReference type="PANTHER" id="PTHR21404:SF3">
    <property type="entry name" value="SMALL RNA 2'-O-METHYLTRANSFERASE"/>
    <property type="match status" value="1"/>
</dbReference>
<dbReference type="EC" id="2.1.1.386" evidence="11"/>
<dbReference type="InterPro" id="IPR041698">
    <property type="entry name" value="Methyltransf_25"/>
</dbReference>
<evidence type="ECO:0000256" key="5">
    <source>
        <dbReference type="ARBA" id="ARBA00022679"/>
    </source>
</evidence>
<feature type="domain" description="Hen1 N-terminal" evidence="13">
    <location>
        <begin position="1"/>
        <end position="237"/>
    </location>
</feature>
<comment type="similarity">
    <text evidence="2">Belongs to the methyltransferase superfamily. HEN1 family.</text>
</comment>
<evidence type="ECO:0000256" key="8">
    <source>
        <dbReference type="ARBA" id="ARBA00022842"/>
    </source>
</evidence>